<evidence type="ECO:0000313" key="3">
    <source>
        <dbReference type="EMBL" id="KAF9547666.1"/>
    </source>
</evidence>
<feature type="compositionally biased region" description="Low complexity" evidence="1">
    <location>
        <begin position="266"/>
        <end position="286"/>
    </location>
</feature>
<feature type="compositionally biased region" description="Acidic residues" evidence="1">
    <location>
        <begin position="545"/>
        <end position="555"/>
    </location>
</feature>
<dbReference type="AlphaFoldDB" id="A0A9P6FCH3"/>
<feature type="compositionally biased region" description="Acidic residues" evidence="1">
    <location>
        <begin position="728"/>
        <end position="742"/>
    </location>
</feature>
<feature type="region of interest" description="Disordered" evidence="1">
    <location>
        <begin position="663"/>
        <end position="682"/>
    </location>
</feature>
<accession>A0A9P6FCH3</accession>
<feature type="region of interest" description="Disordered" evidence="1">
    <location>
        <begin position="625"/>
        <end position="647"/>
    </location>
</feature>
<feature type="compositionally biased region" description="Basic and acidic residues" evidence="1">
    <location>
        <begin position="200"/>
        <end position="230"/>
    </location>
</feature>
<feature type="compositionally biased region" description="Polar residues" evidence="1">
    <location>
        <begin position="990"/>
        <end position="1000"/>
    </location>
</feature>
<feature type="compositionally biased region" description="Low complexity" evidence="1">
    <location>
        <begin position="501"/>
        <end position="520"/>
    </location>
</feature>
<feature type="region of interest" description="Disordered" evidence="1">
    <location>
        <begin position="879"/>
        <end position="1000"/>
    </location>
</feature>
<evidence type="ECO:0000256" key="1">
    <source>
        <dbReference type="SAM" id="MobiDB-lite"/>
    </source>
</evidence>
<feature type="compositionally biased region" description="Polar residues" evidence="1">
    <location>
        <begin position="796"/>
        <end position="809"/>
    </location>
</feature>
<feature type="compositionally biased region" description="Low complexity" evidence="1">
    <location>
        <begin position="337"/>
        <end position="357"/>
    </location>
</feature>
<keyword evidence="4" id="KW-1185">Reference proteome</keyword>
<feature type="region of interest" description="Disordered" evidence="1">
    <location>
        <begin position="688"/>
        <end position="867"/>
    </location>
</feature>
<feature type="compositionally biased region" description="Low complexity" evidence="1">
    <location>
        <begin position="709"/>
        <end position="722"/>
    </location>
</feature>
<feature type="compositionally biased region" description="Low complexity" evidence="1">
    <location>
        <begin position="753"/>
        <end position="788"/>
    </location>
</feature>
<name>A0A9P6FCH3_9FUNG</name>
<sequence length="1000" mass="108505">MMIQQQRRPTTSTRVSEKSTLKKSLLTCFIVLSTLAATATAEISFTSPPANSSFLPNDSLTLTWTQRSSTNASVPTNTAPFDLSLRAYTGQRYAIQSGVAQTLLTLQIKIPANVTGGLHSFYADYSDVVVGQKNGDSSRQFTIPLPIVTTPATTRPTNTPTESSGGLSAGMLGGIIGGVIAVLLAVAMCFLCRHRRRVAEDRKDNTSRSMDGKGGHSKEGGGTHQDKESLTKSAGSAGGIPDMRSEGQEAVPLKLNRPIDGSPRSQHQNQNQQQYQNQHQQNHNQQRPTSPTVTRNPFEAPEMMIHPNSPNGAPSPRQHNNQNHQYQPPQLPPPQQSPFGTPPQQYSGMPPNPLMGGQQPGGPGQRNQSPYHQNNRDSFESELESAYDPHPRMMNSPGNRNNGPSPMNNGGASPLGYSSSTGSSRYPREMPQSNPGSPLNQQAQQDREILAVAAAVAAAASPVPAHRQVQNQQQQKPGASPRMKEIEMQQFDVQQHHQEQQQKMLQRQQQQQQQQQRSAQSTPTPLPAAQKSMNPTQFDDKTEFSESDSEDDEQDQNPFQKPQNQQYPQPDVKPPPPAPAPVVPAPFTPAPTAAAFVHPPPPPPAAPVVEDGPVYNGYRDTIFGAYANNQDDDDDEDEDNFMNNPVPALPSVSAVIASPPFTATASTTYQPPPGGAEIVRKKSVKFTGVPKSGPIVLPNHEAAKEHQQQRQQIKQQQNQTQQGHYNQDEEDSDEFYSQDDDEIRARMLETAESVGSPSTSIASASFSRPTVNTANGTTPANGNGNNNVLSPIRSPDQPQQHQQYSNNPYQLGEFEDSTDDEDYMDDPYGGYTDPMSPPQAPYAQQGNSAVEESPRLNAVVSPTSDDDFFGDVLAAVQKTSVPAPPTSSSSTTSQSQFNPDSFVKPNMPAVPSQEPAAQVAQYSTIQQQHIPAAQPQHLAQEVFGAPSPRMKPAALPTTTQQYQQQHGYPAPPPPAPPARAKGHSPVMQKAANNNQDESYY</sequence>
<evidence type="ECO:0000256" key="2">
    <source>
        <dbReference type="SAM" id="Phobius"/>
    </source>
</evidence>
<feature type="compositionally biased region" description="Polar residues" evidence="1">
    <location>
        <begin position="556"/>
        <end position="568"/>
    </location>
</feature>
<feature type="transmembrane region" description="Helical" evidence="2">
    <location>
        <begin position="167"/>
        <end position="192"/>
    </location>
</feature>
<evidence type="ECO:0000313" key="4">
    <source>
        <dbReference type="Proteomes" id="UP000723463"/>
    </source>
</evidence>
<feature type="compositionally biased region" description="Polar residues" evidence="1">
    <location>
        <begin position="468"/>
        <end position="477"/>
    </location>
</feature>
<gene>
    <name evidence="3" type="ORF">EC957_008023</name>
</gene>
<feature type="compositionally biased region" description="Acidic residues" evidence="1">
    <location>
        <begin position="630"/>
        <end position="640"/>
    </location>
</feature>
<keyword evidence="2" id="KW-0812">Transmembrane</keyword>
<feature type="compositionally biased region" description="Low complexity" evidence="1">
    <location>
        <begin position="886"/>
        <end position="896"/>
    </location>
</feature>
<keyword evidence="2" id="KW-1133">Transmembrane helix</keyword>
<dbReference type="Proteomes" id="UP000723463">
    <property type="component" value="Unassembled WGS sequence"/>
</dbReference>
<feature type="compositionally biased region" description="Low complexity" evidence="1">
    <location>
        <begin position="392"/>
        <end position="425"/>
    </location>
</feature>
<feature type="compositionally biased region" description="Polar residues" evidence="1">
    <location>
        <begin position="431"/>
        <end position="444"/>
    </location>
</feature>
<feature type="compositionally biased region" description="Low complexity" evidence="1">
    <location>
        <begin position="925"/>
        <end position="937"/>
    </location>
</feature>
<feature type="region of interest" description="Disordered" evidence="1">
    <location>
        <begin position="200"/>
        <end position="612"/>
    </location>
</feature>
<organism evidence="3 4">
    <name type="scientific">Mortierella hygrophila</name>
    <dbReference type="NCBI Taxonomy" id="979708"/>
    <lineage>
        <taxon>Eukaryota</taxon>
        <taxon>Fungi</taxon>
        <taxon>Fungi incertae sedis</taxon>
        <taxon>Mucoromycota</taxon>
        <taxon>Mortierellomycotina</taxon>
        <taxon>Mortierellomycetes</taxon>
        <taxon>Mortierellales</taxon>
        <taxon>Mortierellaceae</taxon>
        <taxon>Mortierella</taxon>
    </lineage>
</organism>
<feature type="compositionally biased region" description="Acidic residues" evidence="1">
    <location>
        <begin position="813"/>
        <end position="825"/>
    </location>
</feature>
<protein>
    <submittedName>
        <fullName evidence="3">Uncharacterized protein</fullName>
    </submittedName>
</protein>
<feature type="compositionally biased region" description="Low complexity" evidence="1">
    <location>
        <begin position="952"/>
        <end position="968"/>
    </location>
</feature>
<keyword evidence="2" id="KW-0472">Membrane</keyword>
<feature type="compositionally biased region" description="Low complexity" evidence="1">
    <location>
        <begin position="451"/>
        <end position="465"/>
    </location>
</feature>
<comment type="caution">
    <text evidence="3">The sequence shown here is derived from an EMBL/GenBank/DDBJ whole genome shotgun (WGS) entry which is preliminary data.</text>
</comment>
<feature type="compositionally biased region" description="Pro residues" evidence="1">
    <location>
        <begin position="571"/>
        <end position="589"/>
    </location>
</feature>
<proteinExistence type="predicted"/>
<feature type="compositionally biased region" description="Low complexity" evidence="1">
    <location>
        <begin position="316"/>
        <end position="328"/>
    </location>
</feature>
<reference evidence="3" key="1">
    <citation type="journal article" date="2020" name="Fungal Divers.">
        <title>Resolving the Mortierellaceae phylogeny through synthesis of multi-gene phylogenetics and phylogenomics.</title>
        <authorList>
            <person name="Vandepol N."/>
            <person name="Liber J."/>
            <person name="Desiro A."/>
            <person name="Na H."/>
            <person name="Kennedy M."/>
            <person name="Barry K."/>
            <person name="Grigoriev I.V."/>
            <person name="Miller A.N."/>
            <person name="O'Donnell K."/>
            <person name="Stajich J.E."/>
            <person name="Bonito G."/>
        </authorList>
    </citation>
    <scope>NUCLEOTIDE SEQUENCE</scope>
    <source>
        <strain evidence="3">NRRL 2591</strain>
    </source>
</reference>
<dbReference type="EMBL" id="JAAAXW010000039">
    <property type="protein sequence ID" value="KAF9547666.1"/>
    <property type="molecule type" value="Genomic_DNA"/>
</dbReference>